<dbReference type="AlphaFoldDB" id="A0A6J6EUB3"/>
<name>A0A6J6EUB3_9ZZZZ</name>
<proteinExistence type="predicted"/>
<gene>
    <name evidence="2" type="ORF">UFOPK1704_00731</name>
</gene>
<sequence>MGTPDCAASGTETPSSMGVSSLLGSAGIVSSVSAVEGNLRDSPTPPVGLASVVEVCSPVVVVGEASGACCSTMLRTGRISTAPVRPIRASASSWFSTPGKFTTTVFPCRMISGSATPMESTRRRITSTAASSAPSSNSPIGVKVTDAPP</sequence>
<protein>
    <submittedName>
        <fullName evidence="2">Unannotated protein</fullName>
    </submittedName>
</protein>
<evidence type="ECO:0000256" key="1">
    <source>
        <dbReference type="SAM" id="MobiDB-lite"/>
    </source>
</evidence>
<feature type="region of interest" description="Disordered" evidence="1">
    <location>
        <begin position="116"/>
        <end position="149"/>
    </location>
</feature>
<evidence type="ECO:0000313" key="2">
    <source>
        <dbReference type="EMBL" id="CAB4576388.1"/>
    </source>
</evidence>
<dbReference type="EMBL" id="CAEZTQ010000138">
    <property type="protein sequence ID" value="CAB4576388.1"/>
    <property type="molecule type" value="Genomic_DNA"/>
</dbReference>
<reference evidence="2" key="1">
    <citation type="submission" date="2020-05" db="EMBL/GenBank/DDBJ databases">
        <authorList>
            <person name="Chiriac C."/>
            <person name="Salcher M."/>
            <person name="Ghai R."/>
            <person name="Kavagutti S V."/>
        </authorList>
    </citation>
    <scope>NUCLEOTIDE SEQUENCE</scope>
</reference>
<organism evidence="2">
    <name type="scientific">freshwater metagenome</name>
    <dbReference type="NCBI Taxonomy" id="449393"/>
    <lineage>
        <taxon>unclassified sequences</taxon>
        <taxon>metagenomes</taxon>
        <taxon>ecological metagenomes</taxon>
    </lineage>
</organism>
<accession>A0A6J6EUB3</accession>
<feature type="compositionally biased region" description="Low complexity" evidence="1">
    <location>
        <begin position="126"/>
        <end position="140"/>
    </location>
</feature>